<evidence type="ECO:0000313" key="15">
    <source>
        <dbReference type="Proteomes" id="UP000594262"/>
    </source>
</evidence>
<organism evidence="14 15">
    <name type="scientific">Clytia hemisphaerica</name>
    <dbReference type="NCBI Taxonomy" id="252671"/>
    <lineage>
        <taxon>Eukaryota</taxon>
        <taxon>Metazoa</taxon>
        <taxon>Cnidaria</taxon>
        <taxon>Hydrozoa</taxon>
        <taxon>Hydroidolina</taxon>
        <taxon>Leptothecata</taxon>
        <taxon>Obeliida</taxon>
        <taxon>Clytiidae</taxon>
        <taxon>Clytia</taxon>
    </lineage>
</organism>
<evidence type="ECO:0000256" key="5">
    <source>
        <dbReference type="ARBA" id="ARBA00023187"/>
    </source>
</evidence>
<evidence type="ECO:0000313" key="14">
    <source>
        <dbReference type="EnsemblMetazoa" id="CLYHEMP013810.1"/>
    </source>
</evidence>
<proteinExistence type="predicted"/>
<evidence type="ECO:0000256" key="2">
    <source>
        <dbReference type="ARBA" id="ARBA00016514"/>
    </source>
</evidence>
<evidence type="ECO:0000256" key="7">
    <source>
        <dbReference type="ARBA" id="ARBA00032955"/>
    </source>
</evidence>
<dbReference type="PANTHER" id="PTHR14212">
    <property type="entry name" value="U4/U6-ASSOCIATED RNA SPLICING FACTOR-RELATED"/>
    <property type="match status" value="1"/>
</dbReference>
<feature type="region of interest" description="Disordered" evidence="10">
    <location>
        <begin position="496"/>
        <end position="519"/>
    </location>
</feature>
<keyword evidence="6" id="KW-0539">Nucleus</keyword>
<feature type="compositionally biased region" description="Basic and acidic residues" evidence="10">
    <location>
        <begin position="501"/>
        <end position="519"/>
    </location>
</feature>
<feature type="domain" description="Small nuclear ribonucleoprotein Prp3 C-terminal" evidence="12">
    <location>
        <begin position="534"/>
        <end position="666"/>
    </location>
</feature>
<dbReference type="AlphaFoldDB" id="A0A7M5WVJ9"/>
<evidence type="ECO:0000256" key="4">
    <source>
        <dbReference type="ARBA" id="ARBA00022664"/>
    </source>
</evidence>
<dbReference type="Gene3D" id="1.20.1390.10">
    <property type="entry name" value="PWI domain"/>
    <property type="match status" value="1"/>
</dbReference>
<dbReference type="InterPro" id="IPR013881">
    <property type="entry name" value="Pre-mRNA_splic_Prp3_dom"/>
</dbReference>
<evidence type="ECO:0000256" key="3">
    <source>
        <dbReference type="ARBA" id="ARBA00022553"/>
    </source>
</evidence>
<dbReference type="EnsemblMetazoa" id="CLYHEMT013810.1">
    <property type="protein sequence ID" value="CLYHEMP013810.1"/>
    <property type="gene ID" value="CLYHEMG013810"/>
</dbReference>
<keyword evidence="3" id="KW-0597">Phosphoprotein</keyword>
<accession>A0A7M5WVJ9</accession>
<dbReference type="OrthoDB" id="10264544at2759"/>
<keyword evidence="4" id="KW-0507">mRNA processing</keyword>
<feature type="region of interest" description="Disordered" evidence="10">
    <location>
        <begin position="294"/>
        <end position="313"/>
    </location>
</feature>
<dbReference type="InterPro" id="IPR027104">
    <property type="entry name" value="Prp3"/>
</dbReference>
<feature type="domain" description="Pre-mRNA-splicing factor 3" evidence="13">
    <location>
        <begin position="297"/>
        <end position="511"/>
    </location>
</feature>
<dbReference type="CDD" id="cd24162">
    <property type="entry name" value="Prp3_C"/>
    <property type="match status" value="1"/>
</dbReference>
<evidence type="ECO:0000259" key="12">
    <source>
        <dbReference type="Pfam" id="PF06544"/>
    </source>
</evidence>
<dbReference type="RefSeq" id="XP_066934071.1">
    <property type="nucleotide sequence ID" value="XM_067077970.1"/>
</dbReference>
<keyword evidence="9" id="KW-0175">Coiled coil</keyword>
<comment type="subcellular location">
    <subcellularLocation>
        <location evidence="1">Nucleus</location>
    </subcellularLocation>
</comment>
<comment type="function">
    <text evidence="8">Plays a role in pre-mRNA splicing as component of the U4/U6-U5 tri-snRNP complex that is involved in spliceosome assembly, and as component of the precatalytic spliceosome (spliceosome B complex).</text>
</comment>
<sequence>MPLTKKEVDELQPIIKETVTKRLGFPENAVIKAAVACLQEELDHDMATEKMSSLLGDDLAPRFVEDLQNAASRFRRSKSAVRKRPSVADEDPESLKKAKLNRLSALIDDEPLPPTLPEKTEKPPANMMENASNINAMVANVKRQIEERKKMLIQSGVAPALIQQSDQRVQKTKEQQQQALRDEKAKRAAELQAKIAAKSNKLLSGLSALKNLPIKPQPTQPAPDTVPISEMTRPAAVVLDAEGNPIDQATGRQISITKRMPTLKVNIRERKKEELKNEEVLPQASTATIEEDDRPMHFDPRMGTAPATRGRRNFTFHRPGKFQQLGQKMRAKAQMEKLQRQIQEVAKKTGISSAAKLAMVAKKEEFETKYIPDIEWWDMALLPNHTYKDLDRALKEDEELFTGVTNLVEHPIAKDAPSQPKSMPNMPVFLTKKERKKIRTQRRREEEKEKNVKIRLGLEPPPPPKVKISNLMRVLASEAVQDPTKVEAHVRAQMAARQKKHEQANEERKLTKEQRTEKKIKKLKEDTSLGVHIAVYSLLDLSNPSKKFKVDTNATQLYLTGSVLITKELVLVIAEGGPKSQKKFKRLMMHRIKWDEDTAQGRRQDKIDKKKHEYNVEKQMNKCQLVWEGTAIEKTFSDWKFHLFKTETEAQEFLRKSNIEHYWNLAKSRSLLEED</sequence>
<dbReference type="Pfam" id="PF01480">
    <property type="entry name" value="PWI"/>
    <property type="match status" value="1"/>
</dbReference>
<feature type="coiled-coil region" evidence="9">
    <location>
        <begin position="162"/>
        <end position="201"/>
    </location>
</feature>
<evidence type="ECO:0000256" key="1">
    <source>
        <dbReference type="ARBA" id="ARBA00004123"/>
    </source>
</evidence>
<dbReference type="GO" id="GO:0000398">
    <property type="term" value="P:mRNA splicing, via spliceosome"/>
    <property type="evidence" value="ECO:0007669"/>
    <property type="project" value="InterPro"/>
</dbReference>
<feature type="region of interest" description="Disordered" evidence="10">
    <location>
        <begin position="74"/>
        <end position="124"/>
    </location>
</feature>
<keyword evidence="15" id="KW-1185">Reference proteome</keyword>
<keyword evidence="5" id="KW-0508">mRNA splicing</keyword>
<evidence type="ECO:0000256" key="10">
    <source>
        <dbReference type="SAM" id="MobiDB-lite"/>
    </source>
</evidence>
<dbReference type="Proteomes" id="UP000594262">
    <property type="component" value="Unplaced"/>
</dbReference>
<reference evidence="14" key="1">
    <citation type="submission" date="2021-01" db="UniProtKB">
        <authorList>
            <consortium name="EnsemblMetazoa"/>
        </authorList>
    </citation>
    <scope>IDENTIFICATION</scope>
</reference>
<evidence type="ECO:0000256" key="9">
    <source>
        <dbReference type="SAM" id="Coils"/>
    </source>
</evidence>
<feature type="compositionally biased region" description="Basic residues" evidence="10">
    <location>
        <begin position="74"/>
        <end position="85"/>
    </location>
</feature>
<evidence type="ECO:0000256" key="8">
    <source>
        <dbReference type="ARBA" id="ARBA00035603"/>
    </source>
</evidence>
<name>A0A7M5WVJ9_9CNID</name>
<evidence type="ECO:0000259" key="11">
    <source>
        <dbReference type="Pfam" id="PF01480"/>
    </source>
</evidence>
<dbReference type="InterPro" id="IPR002483">
    <property type="entry name" value="PWI_dom"/>
</dbReference>
<evidence type="ECO:0000259" key="13">
    <source>
        <dbReference type="Pfam" id="PF08572"/>
    </source>
</evidence>
<feature type="domain" description="PWI" evidence="11">
    <location>
        <begin position="9"/>
        <end position="70"/>
    </location>
</feature>
<dbReference type="Pfam" id="PF08572">
    <property type="entry name" value="PRP3"/>
    <property type="match status" value="1"/>
</dbReference>
<evidence type="ECO:0000256" key="6">
    <source>
        <dbReference type="ARBA" id="ARBA00023242"/>
    </source>
</evidence>
<protein>
    <recommendedName>
        <fullName evidence="2">U4/U6 small nuclear ribonucleoprotein Prp3</fullName>
    </recommendedName>
    <alternativeName>
        <fullName evidence="7">Pre-mRNA-splicing factor 3</fullName>
    </alternativeName>
</protein>
<dbReference type="PANTHER" id="PTHR14212:SF0">
    <property type="entry name" value="U4_U6 SMALL NUCLEAR RIBONUCLEOPROTEIN PRP3"/>
    <property type="match status" value="1"/>
</dbReference>
<dbReference type="GO" id="GO:0046540">
    <property type="term" value="C:U4/U6 x U5 tri-snRNP complex"/>
    <property type="evidence" value="ECO:0007669"/>
    <property type="project" value="InterPro"/>
</dbReference>
<dbReference type="GeneID" id="136821758"/>
<dbReference type="InterPro" id="IPR010541">
    <property type="entry name" value="Prp3_C"/>
</dbReference>
<dbReference type="Pfam" id="PF06544">
    <property type="entry name" value="Prp3_C"/>
    <property type="match status" value="1"/>
</dbReference>